<reference evidence="2" key="1">
    <citation type="journal article" date="2017" name="Nat. Genet.">
        <title>Contrasting evolutionary genome dynamics between domesticated and wild yeasts.</title>
        <authorList>
            <person name="Yue J.X."/>
            <person name="Li J."/>
            <person name="Aigrain L."/>
            <person name="Hallin J."/>
            <person name="Persson K."/>
            <person name="Oliver K."/>
            <person name="Bergstrom A."/>
            <person name="Coupland P."/>
            <person name="Warringer J."/>
            <person name="Lagomarsino M.C."/>
            <person name="Fischer G."/>
            <person name="Durbin R."/>
            <person name="Liti G."/>
        </authorList>
    </citation>
    <scope>NUCLEOTIDE SEQUENCE</scope>
    <source>
        <strain evidence="2">CBS432</strain>
    </source>
</reference>
<feature type="region of interest" description="Disordered" evidence="1">
    <location>
        <begin position="131"/>
        <end position="150"/>
    </location>
</feature>
<protein>
    <submittedName>
        <fullName evidence="2">Uncharacterized protein</fullName>
    </submittedName>
</protein>
<dbReference type="GeneID" id="54631376"/>
<evidence type="ECO:0000256" key="1">
    <source>
        <dbReference type="SAM" id="MobiDB-lite"/>
    </source>
</evidence>
<feature type="compositionally biased region" description="Basic and acidic residues" evidence="1">
    <location>
        <begin position="171"/>
        <end position="190"/>
    </location>
</feature>
<feature type="compositionally biased region" description="Polar residues" evidence="1">
    <location>
        <begin position="131"/>
        <end position="146"/>
    </location>
</feature>
<feature type="region of interest" description="Disordered" evidence="1">
    <location>
        <begin position="82"/>
        <end position="125"/>
    </location>
</feature>
<reference evidence="2" key="4">
    <citation type="submission" date="2025-08" db="UniProtKB">
        <authorList>
            <consortium name="RefSeq"/>
        </authorList>
    </citation>
    <scope>IDENTIFICATION</scope>
    <source>
        <strain evidence="2">CBS432</strain>
    </source>
</reference>
<organism evidence="2">
    <name type="scientific">Saccharomyces paradoxus</name>
    <name type="common">Yeast</name>
    <name type="synonym">Saccharomyces douglasii</name>
    <dbReference type="NCBI Taxonomy" id="27291"/>
    <lineage>
        <taxon>Eukaryota</taxon>
        <taxon>Fungi</taxon>
        <taxon>Dikarya</taxon>
        <taxon>Ascomycota</taxon>
        <taxon>Saccharomycotina</taxon>
        <taxon>Saccharomycetes</taxon>
        <taxon>Saccharomycetales</taxon>
        <taxon>Saccharomycetaceae</taxon>
        <taxon>Saccharomyces</taxon>
    </lineage>
</organism>
<dbReference type="KEGG" id="spao:SPAR_I01720"/>
<dbReference type="RefSeq" id="XP_033767057.1">
    <property type="nucleotide sequence ID" value="XM_033911166.1"/>
</dbReference>
<evidence type="ECO:0000313" key="2">
    <source>
        <dbReference type="RefSeq" id="XP_033767057.1"/>
    </source>
</evidence>
<name>A0A8B8UTF3_SACPA</name>
<feature type="region of interest" description="Disordered" evidence="1">
    <location>
        <begin position="168"/>
        <end position="190"/>
    </location>
</feature>
<reference evidence="2" key="2">
    <citation type="submission" date="2020-01" db="EMBL/GenBank/DDBJ databases">
        <title>Population-level Yeast Reference Genomes.</title>
        <authorList>
            <person name="Yue J.-X."/>
        </authorList>
    </citation>
    <scope>NUCLEOTIDE SEQUENCE</scope>
    <source>
        <strain evidence="2">CBS432</strain>
    </source>
</reference>
<dbReference type="VEuPathDB" id="FungiDB:SPAR_I01720"/>
<accession>A0A8B8UTF3</accession>
<dbReference type="AlphaFoldDB" id="A0A8B8UTF3"/>
<sequence>MNGTRRLISVGLPVAVTAKATLARDEQRPGVETGLGSSGSAMDGLLPSLPGSYDDVDDDSAALHEYMILSRDGAGAIRAPSFVEDTTSDEDDDGDMSRDLSKALDMSSSSSSSPRARNMRHRSSVSTISAILHQGSSGQEDTTRSLSVPVEQEKPTLLARVSNIFFRRNSTPRDKHTHSERPASRSDPERLAVTSAAAQSLRRQQQLEDAQYARVIANFRTIGWCSPSEIKSVEYKRSLINAEWDEKISLLSHAQCYK</sequence>
<feature type="region of interest" description="Disordered" evidence="1">
    <location>
        <begin position="24"/>
        <end position="43"/>
    </location>
</feature>
<proteinExistence type="predicted"/>
<dbReference type="OrthoDB" id="4055741at2759"/>
<gene>
    <name evidence="2" type="ORF">SPAR_I01720</name>
</gene>
<reference evidence="2" key="3">
    <citation type="submission" date="2025-07" db="EMBL/GenBank/DDBJ databases">
        <authorList>
            <consortium name="NCBI Genome Project"/>
        </authorList>
    </citation>
    <scope>NUCLEOTIDE SEQUENCE</scope>
    <source>
        <strain evidence="2">CBS432</strain>
    </source>
</reference>